<feature type="transmembrane region" description="Helical" evidence="7">
    <location>
        <begin position="508"/>
        <end position="527"/>
    </location>
</feature>
<dbReference type="EMBL" id="JAVRQU010000028">
    <property type="protein sequence ID" value="KAK5689834.1"/>
    <property type="molecule type" value="Genomic_DNA"/>
</dbReference>
<feature type="transmembrane region" description="Helical" evidence="7">
    <location>
        <begin position="306"/>
        <end position="329"/>
    </location>
</feature>
<feature type="transmembrane region" description="Helical" evidence="7">
    <location>
        <begin position="409"/>
        <end position="426"/>
    </location>
</feature>
<reference evidence="8" key="1">
    <citation type="submission" date="2023-08" db="EMBL/GenBank/DDBJ databases">
        <title>Black Yeasts Isolated from many extreme environments.</title>
        <authorList>
            <person name="Coleine C."/>
            <person name="Stajich J.E."/>
            <person name="Selbmann L."/>
        </authorList>
    </citation>
    <scope>NUCLEOTIDE SEQUENCE</scope>
    <source>
        <strain evidence="8">CCFEE 5810</strain>
    </source>
</reference>
<feature type="transmembrane region" description="Helical" evidence="7">
    <location>
        <begin position="105"/>
        <end position="124"/>
    </location>
</feature>
<evidence type="ECO:0000256" key="1">
    <source>
        <dbReference type="ARBA" id="ARBA00004141"/>
    </source>
</evidence>
<feature type="compositionally biased region" description="Polar residues" evidence="6">
    <location>
        <begin position="43"/>
        <end position="53"/>
    </location>
</feature>
<evidence type="ECO:0000256" key="2">
    <source>
        <dbReference type="ARBA" id="ARBA00022448"/>
    </source>
</evidence>
<dbReference type="InterPro" id="IPR002293">
    <property type="entry name" value="AA/rel_permease1"/>
</dbReference>
<evidence type="ECO:0000256" key="6">
    <source>
        <dbReference type="SAM" id="MobiDB-lite"/>
    </source>
</evidence>
<dbReference type="Gene3D" id="1.20.1740.10">
    <property type="entry name" value="Amino acid/polyamine transporter I"/>
    <property type="match status" value="1"/>
</dbReference>
<sequence length="551" mass="60494">MELQDGVGLSTSVLDSADSIKRPTPSVRAASEDSGQDVEDQSPDSNGTKSTTGDALDMHRMGKDQVLVRHFRQLSMTSFLAIANPAWEIGLFVFSPALQNGGRPMLVWSLLWNFICFGPIYFSLAEMASMAPIAGAHYHWVSEFAPENCQRILSYITGWTSTIAWQAGNAQGIFIVGSLVQTIILVNNEDYAFPSWQGALLAIASMAVAYIAVVYGSKALPYWQNPVGAIHILGFFAYIIPIWVNAPKATHRDVWLTFENNGGWSSLGLSALVGQLTGISGFAGLDACVHMSEEVQDARRSVPRAMLTVWMINFSILFVAALTVCYHIIDVKTSLEDPTTYPAIYVLRGAMSVGWITVILVIIVVLNIASNTVYLATVSRDLFAFSRDRGLPFSGWLSRVNTKRHIPQNAAMTSCVFAVLLALIYIGSPVAFYAMTSLATVALLQCYGLSIGMHLWRRINHPETLPPAHFALGKWGIPLNVLAIIYSAYGFFWAFWPQTTPVTAAGFNWASVIFVGVVLVAMVYFFFKAKRTYVGPVAEVEGRGRRTADRQ</sequence>
<dbReference type="Proteomes" id="UP001310594">
    <property type="component" value="Unassembled WGS sequence"/>
</dbReference>
<feature type="transmembrane region" description="Helical" evidence="7">
    <location>
        <begin position="477"/>
        <end position="496"/>
    </location>
</feature>
<comment type="subcellular location">
    <subcellularLocation>
        <location evidence="1">Membrane</location>
        <topology evidence="1">Multi-pass membrane protein</topology>
    </subcellularLocation>
</comment>
<gene>
    <name evidence="8" type="ORF">LTR97_012593</name>
</gene>
<proteinExistence type="predicted"/>
<accession>A0AAN7ZUV0</accession>
<evidence type="ECO:0000256" key="7">
    <source>
        <dbReference type="SAM" id="Phobius"/>
    </source>
</evidence>
<protein>
    <recommendedName>
        <fullName evidence="10">GABA permease</fullName>
    </recommendedName>
</protein>
<feature type="transmembrane region" description="Helical" evidence="7">
    <location>
        <begin position="349"/>
        <end position="370"/>
    </location>
</feature>
<dbReference type="PANTHER" id="PTHR45649:SF4">
    <property type="entry name" value="TRANSPORTER, PUTATIVE (EUROFUNG)-RELATED"/>
    <property type="match status" value="1"/>
</dbReference>
<feature type="transmembrane region" description="Helical" evidence="7">
    <location>
        <begin position="163"/>
        <end position="184"/>
    </location>
</feature>
<evidence type="ECO:0000256" key="5">
    <source>
        <dbReference type="ARBA" id="ARBA00023136"/>
    </source>
</evidence>
<evidence type="ECO:0000256" key="3">
    <source>
        <dbReference type="ARBA" id="ARBA00022692"/>
    </source>
</evidence>
<feature type="transmembrane region" description="Helical" evidence="7">
    <location>
        <begin position="196"/>
        <end position="215"/>
    </location>
</feature>
<evidence type="ECO:0000313" key="9">
    <source>
        <dbReference type="Proteomes" id="UP001310594"/>
    </source>
</evidence>
<keyword evidence="5 7" id="KW-0472">Membrane</keyword>
<dbReference type="PANTHER" id="PTHR45649">
    <property type="entry name" value="AMINO-ACID PERMEASE BAT1"/>
    <property type="match status" value="1"/>
</dbReference>
<keyword evidence="3 7" id="KW-0812">Transmembrane</keyword>
<dbReference type="GO" id="GO:0016020">
    <property type="term" value="C:membrane"/>
    <property type="evidence" value="ECO:0007669"/>
    <property type="project" value="UniProtKB-SubCell"/>
</dbReference>
<dbReference type="Pfam" id="PF13520">
    <property type="entry name" value="AA_permease_2"/>
    <property type="match status" value="1"/>
</dbReference>
<feature type="transmembrane region" description="Helical" evidence="7">
    <location>
        <begin position="432"/>
        <end position="456"/>
    </location>
</feature>
<comment type="caution">
    <text evidence="8">The sequence shown here is derived from an EMBL/GenBank/DDBJ whole genome shotgun (WGS) entry which is preliminary data.</text>
</comment>
<keyword evidence="2" id="KW-0813">Transport</keyword>
<evidence type="ECO:0008006" key="10">
    <source>
        <dbReference type="Google" id="ProtNLM"/>
    </source>
</evidence>
<dbReference type="GO" id="GO:0022857">
    <property type="term" value="F:transmembrane transporter activity"/>
    <property type="evidence" value="ECO:0007669"/>
    <property type="project" value="InterPro"/>
</dbReference>
<dbReference type="AlphaFoldDB" id="A0AAN7ZUV0"/>
<feature type="region of interest" description="Disordered" evidence="6">
    <location>
        <begin position="1"/>
        <end position="56"/>
    </location>
</feature>
<feature type="transmembrane region" description="Helical" evidence="7">
    <location>
        <begin position="79"/>
        <end position="99"/>
    </location>
</feature>
<organism evidence="8 9">
    <name type="scientific">Elasticomyces elasticus</name>
    <dbReference type="NCBI Taxonomy" id="574655"/>
    <lineage>
        <taxon>Eukaryota</taxon>
        <taxon>Fungi</taxon>
        <taxon>Dikarya</taxon>
        <taxon>Ascomycota</taxon>
        <taxon>Pezizomycotina</taxon>
        <taxon>Dothideomycetes</taxon>
        <taxon>Dothideomycetidae</taxon>
        <taxon>Mycosphaerellales</taxon>
        <taxon>Teratosphaeriaceae</taxon>
        <taxon>Elasticomyces</taxon>
    </lineage>
</organism>
<evidence type="ECO:0000256" key="4">
    <source>
        <dbReference type="ARBA" id="ARBA00022989"/>
    </source>
</evidence>
<evidence type="ECO:0000313" key="8">
    <source>
        <dbReference type="EMBL" id="KAK5689834.1"/>
    </source>
</evidence>
<feature type="transmembrane region" description="Helical" evidence="7">
    <location>
        <begin position="227"/>
        <end position="244"/>
    </location>
</feature>
<name>A0AAN7ZUV0_9PEZI</name>
<dbReference type="PIRSF" id="PIRSF006060">
    <property type="entry name" value="AA_transporter"/>
    <property type="match status" value="1"/>
</dbReference>
<keyword evidence="4 7" id="KW-1133">Transmembrane helix</keyword>